<dbReference type="InterPro" id="IPR002734">
    <property type="entry name" value="RibDG_C"/>
</dbReference>
<evidence type="ECO:0000256" key="11">
    <source>
        <dbReference type="ARBA" id="ARBA00023268"/>
    </source>
</evidence>
<evidence type="ECO:0000256" key="9">
    <source>
        <dbReference type="ARBA" id="ARBA00022857"/>
    </source>
</evidence>
<keyword evidence="9 12" id="KW-0521">NADP</keyword>
<name>A0A934TNA1_9RHOB</name>
<comment type="pathway">
    <text evidence="2 12">Cofactor biosynthesis; riboflavin biosynthesis; 5-amino-6-(D-ribitylamino)uracil from GTP: step 2/4.</text>
</comment>
<dbReference type="GO" id="GO:0008835">
    <property type="term" value="F:diaminohydroxyphosphoribosylaminopyrimidine deaminase activity"/>
    <property type="evidence" value="ECO:0007669"/>
    <property type="project" value="UniProtKB-EC"/>
</dbReference>
<comment type="cofactor">
    <cofactor evidence="12 15">
        <name>Zn(2+)</name>
        <dbReference type="ChEBI" id="CHEBI:29105"/>
    </cofactor>
    <text evidence="12 15">Binds 1 zinc ion.</text>
</comment>
<feature type="binding site" evidence="15">
    <location>
        <position position="83"/>
    </location>
    <ligand>
        <name>Zn(2+)</name>
        <dbReference type="ChEBI" id="CHEBI:29105"/>
        <note>catalytic</note>
    </ligand>
</feature>
<feature type="binding site" evidence="14">
    <location>
        <position position="299"/>
    </location>
    <ligand>
        <name>substrate</name>
    </ligand>
</feature>
<keyword evidence="8 12" id="KW-0862">Zinc</keyword>
<reference evidence="17" key="1">
    <citation type="submission" date="2017-05" db="EMBL/GenBank/DDBJ databases">
        <authorList>
            <person name="Imhoff J.F."/>
            <person name="Rahn T."/>
            <person name="Kuenzel S."/>
            <person name="Neulinger S.C."/>
        </authorList>
    </citation>
    <scope>NUCLEOTIDE SEQUENCE</scope>
    <source>
        <strain evidence="17">LMG 28126</strain>
    </source>
</reference>
<dbReference type="InterPro" id="IPR016192">
    <property type="entry name" value="APOBEC/CMP_deaminase_Zn-bd"/>
</dbReference>
<evidence type="ECO:0000259" key="16">
    <source>
        <dbReference type="PROSITE" id="PS51747"/>
    </source>
</evidence>
<dbReference type="GO" id="GO:0008703">
    <property type="term" value="F:5-amino-6-(5-phosphoribosylamino)uracil reductase activity"/>
    <property type="evidence" value="ECO:0007669"/>
    <property type="project" value="UniProtKB-EC"/>
</dbReference>
<dbReference type="SUPFAM" id="SSF53597">
    <property type="entry name" value="Dihydrofolate reductase-like"/>
    <property type="match status" value="1"/>
</dbReference>
<dbReference type="EC" id="1.1.1.193" evidence="12"/>
<dbReference type="Pfam" id="PF00383">
    <property type="entry name" value="dCMP_cyt_deam_1"/>
    <property type="match status" value="1"/>
</dbReference>
<comment type="similarity">
    <text evidence="4 12">In the N-terminal section; belongs to the cytidine and deoxycytidylate deaminase family.</text>
</comment>
<dbReference type="InterPro" id="IPR016193">
    <property type="entry name" value="Cytidine_deaminase-like"/>
</dbReference>
<feature type="binding site" evidence="14">
    <location>
        <begin position="301"/>
        <end position="307"/>
    </location>
    <ligand>
        <name>NADP(+)</name>
        <dbReference type="ChEBI" id="CHEBI:58349"/>
    </ligand>
</feature>
<dbReference type="GO" id="GO:0009231">
    <property type="term" value="P:riboflavin biosynthetic process"/>
    <property type="evidence" value="ECO:0007669"/>
    <property type="project" value="UniProtKB-KW"/>
</dbReference>
<evidence type="ECO:0000256" key="8">
    <source>
        <dbReference type="ARBA" id="ARBA00022833"/>
    </source>
</evidence>
<dbReference type="AlphaFoldDB" id="A0A934TNA1"/>
<feature type="binding site" evidence="14">
    <location>
        <position position="215"/>
    </location>
    <ligand>
        <name>substrate</name>
    </ligand>
</feature>
<evidence type="ECO:0000256" key="1">
    <source>
        <dbReference type="ARBA" id="ARBA00002151"/>
    </source>
</evidence>
<comment type="caution">
    <text evidence="17">The sequence shown here is derived from an EMBL/GenBank/DDBJ whole genome shotgun (WGS) entry which is preliminary data.</text>
</comment>
<dbReference type="InterPro" id="IPR024072">
    <property type="entry name" value="DHFR-like_dom_sf"/>
</dbReference>
<keyword evidence="7 12" id="KW-0479">Metal-binding</keyword>
<comment type="similarity">
    <text evidence="5 12">In the C-terminal section; belongs to the HTP reductase family.</text>
</comment>
<feature type="binding site" evidence="14">
    <location>
        <position position="212"/>
    </location>
    <ligand>
        <name>substrate</name>
    </ligand>
</feature>
<keyword evidence="11" id="KW-0511">Multifunctional enzyme</keyword>
<comment type="catalytic activity">
    <reaction evidence="12">
        <text>2,5-diamino-6-hydroxy-4-(5-phosphoribosylamino)-pyrimidine + H2O + H(+) = 5-amino-6-(5-phospho-D-ribosylamino)uracil + NH4(+)</text>
        <dbReference type="Rhea" id="RHEA:21868"/>
        <dbReference type="ChEBI" id="CHEBI:15377"/>
        <dbReference type="ChEBI" id="CHEBI:15378"/>
        <dbReference type="ChEBI" id="CHEBI:28938"/>
        <dbReference type="ChEBI" id="CHEBI:58453"/>
        <dbReference type="ChEBI" id="CHEBI:58614"/>
        <dbReference type="EC" id="3.5.4.26"/>
    </reaction>
</comment>
<evidence type="ECO:0000256" key="12">
    <source>
        <dbReference type="PIRNR" id="PIRNR006769"/>
    </source>
</evidence>
<evidence type="ECO:0000313" key="18">
    <source>
        <dbReference type="Proteomes" id="UP000706333"/>
    </source>
</evidence>
<dbReference type="GO" id="GO:0008270">
    <property type="term" value="F:zinc ion binding"/>
    <property type="evidence" value="ECO:0007669"/>
    <property type="project" value="InterPro"/>
</dbReference>
<evidence type="ECO:0000256" key="6">
    <source>
        <dbReference type="ARBA" id="ARBA00022619"/>
    </source>
</evidence>
<keyword evidence="12" id="KW-0378">Hydrolase</keyword>
<evidence type="ECO:0000256" key="2">
    <source>
        <dbReference type="ARBA" id="ARBA00004882"/>
    </source>
</evidence>
<feature type="binding site" evidence="14">
    <location>
        <position position="178"/>
    </location>
    <ligand>
        <name>NADP(+)</name>
        <dbReference type="ChEBI" id="CHEBI:58349"/>
    </ligand>
</feature>
<feature type="binding site" evidence="14">
    <location>
        <position position="176"/>
    </location>
    <ligand>
        <name>substrate</name>
    </ligand>
</feature>
<dbReference type="Gene3D" id="3.40.140.10">
    <property type="entry name" value="Cytidine Deaminase, domain 2"/>
    <property type="match status" value="1"/>
</dbReference>
<proteinExistence type="inferred from homology"/>
<dbReference type="InterPro" id="IPR050765">
    <property type="entry name" value="Riboflavin_Biosynth_HTPR"/>
</dbReference>
<comment type="catalytic activity">
    <reaction evidence="12">
        <text>5-amino-6-(5-phospho-D-ribitylamino)uracil + NADP(+) = 5-amino-6-(5-phospho-D-ribosylamino)uracil + NADPH + H(+)</text>
        <dbReference type="Rhea" id="RHEA:17845"/>
        <dbReference type="ChEBI" id="CHEBI:15378"/>
        <dbReference type="ChEBI" id="CHEBI:57783"/>
        <dbReference type="ChEBI" id="CHEBI:58349"/>
        <dbReference type="ChEBI" id="CHEBI:58421"/>
        <dbReference type="ChEBI" id="CHEBI:58453"/>
        <dbReference type="EC" id="1.1.1.193"/>
    </reaction>
</comment>
<evidence type="ECO:0000256" key="5">
    <source>
        <dbReference type="ARBA" id="ARBA00007417"/>
    </source>
</evidence>
<accession>A0A934TNA1</accession>
<dbReference type="PANTHER" id="PTHR38011">
    <property type="entry name" value="DIHYDROFOLATE REDUCTASE FAMILY PROTEIN (AFU_ORTHOLOGUE AFUA_8G06820)"/>
    <property type="match status" value="1"/>
</dbReference>
<dbReference type="CDD" id="cd01284">
    <property type="entry name" value="Riboflavin_deaminase-reductase"/>
    <property type="match status" value="1"/>
</dbReference>
<dbReference type="Proteomes" id="UP000706333">
    <property type="component" value="Unassembled WGS sequence"/>
</dbReference>
<sequence>MPAGGDASAQDARWMRVALGLAARGLGRVWPNPAVGCVIVNRGRVVGRGWTQPGGRPHAEAEALARAGSAARGATAYVSLEPCAHHGRTPPCADALVAAGLARVVTPFDDPDPRVCGRGHAVLRAAGVDVTTGVETVAAARLQRGFLLRQTVGRPLLALKLAASLDGRIATATGESRWITGPGARARVHALRACHDAVLVGAGTARADDPMLTVRGLGCVPQPVRVVATGDLDLDPGCALGRSARDVPLWLLHDPARTPPARAAEWTATGARLIAVPGMAPAAMLSALGAAGLTRVFCEGGGQLAAALLAADLVDALHLFTAGVALGGDGRAMLGALGVDRLAAAPRLRLLRAEALAGDVLQLWERAPDSLAQGPGAR</sequence>
<keyword evidence="18" id="KW-1185">Reference proteome</keyword>
<dbReference type="InterPro" id="IPR004794">
    <property type="entry name" value="Eubact_RibD"/>
</dbReference>
<feature type="binding site" evidence="14">
    <location>
        <position position="162"/>
    </location>
    <ligand>
        <name>NADP(+)</name>
        <dbReference type="ChEBI" id="CHEBI:58349"/>
    </ligand>
</feature>
<evidence type="ECO:0000256" key="4">
    <source>
        <dbReference type="ARBA" id="ARBA00005259"/>
    </source>
</evidence>
<keyword evidence="6 12" id="KW-0686">Riboflavin biosynthesis</keyword>
<evidence type="ECO:0000313" key="17">
    <source>
        <dbReference type="EMBL" id="MBK5928853.1"/>
    </source>
</evidence>
<dbReference type="InterPro" id="IPR002125">
    <property type="entry name" value="CMP_dCMP_dom"/>
</dbReference>
<evidence type="ECO:0000256" key="10">
    <source>
        <dbReference type="ARBA" id="ARBA00023002"/>
    </source>
</evidence>
<protein>
    <recommendedName>
        <fullName evidence="12">Riboflavin biosynthesis protein RibD</fullName>
    </recommendedName>
    <domain>
        <recommendedName>
            <fullName evidence="12">Diaminohydroxyphosphoribosylaminopyrimidine deaminase</fullName>
            <shortName evidence="12">DRAP deaminase</shortName>
            <ecNumber evidence="12">3.5.4.26</ecNumber>
        </recommendedName>
        <alternativeName>
            <fullName evidence="12">Riboflavin-specific deaminase</fullName>
        </alternativeName>
    </domain>
    <domain>
        <recommendedName>
            <fullName evidence="12">5-amino-6-(5-phosphoribosylamino)uracil reductase</fullName>
            <ecNumber evidence="12">1.1.1.193</ecNumber>
        </recommendedName>
        <alternativeName>
            <fullName evidence="12">HTP reductase</fullName>
        </alternativeName>
    </domain>
</protein>
<feature type="binding site" evidence="15">
    <location>
        <position position="92"/>
    </location>
    <ligand>
        <name>Zn(2+)</name>
        <dbReference type="ChEBI" id="CHEBI:29105"/>
        <note>catalytic</note>
    </ligand>
</feature>
<feature type="binding site" evidence="14">
    <location>
        <position position="204"/>
    </location>
    <ligand>
        <name>NADP(+)</name>
        <dbReference type="ChEBI" id="CHEBI:58349"/>
    </ligand>
</feature>
<evidence type="ECO:0000256" key="7">
    <source>
        <dbReference type="ARBA" id="ARBA00022723"/>
    </source>
</evidence>
<comment type="function">
    <text evidence="1 12">Converts 2,5-diamino-6-(ribosylamino)-4(3h)-pyrimidinone 5'-phosphate into 5-amino-6-(ribosylamino)-2,4(1h,3h)-pyrimidinedione 5'-phosphate.</text>
</comment>
<evidence type="ECO:0000256" key="15">
    <source>
        <dbReference type="PIRSR" id="PIRSR006769-3"/>
    </source>
</evidence>
<feature type="active site" description="Proton donor" evidence="13">
    <location>
        <position position="60"/>
    </location>
</feature>
<evidence type="ECO:0000256" key="3">
    <source>
        <dbReference type="ARBA" id="ARBA00004910"/>
    </source>
</evidence>
<dbReference type="Gene3D" id="3.40.430.10">
    <property type="entry name" value="Dihydrofolate Reductase, subunit A"/>
    <property type="match status" value="1"/>
</dbReference>
<dbReference type="EC" id="3.5.4.26" evidence="12"/>
<feature type="domain" description="CMP/dCMP-type deaminase" evidence="16">
    <location>
        <begin position="9"/>
        <end position="129"/>
    </location>
</feature>
<dbReference type="SUPFAM" id="SSF53927">
    <property type="entry name" value="Cytidine deaminase-like"/>
    <property type="match status" value="1"/>
</dbReference>
<dbReference type="EMBL" id="NHSD01000328">
    <property type="protein sequence ID" value="MBK5928853.1"/>
    <property type="molecule type" value="Genomic_DNA"/>
</dbReference>
<reference evidence="17" key="2">
    <citation type="journal article" date="2020" name="Microorganisms">
        <title>Osmotic Adaptation and Compatible Solute Biosynthesis of Phototrophic Bacteria as Revealed from Genome Analyses.</title>
        <authorList>
            <person name="Imhoff J.F."/>
            <person name="Rahn T."/>
            <person name="Kunzel S."/>
            <person name="Keller A."/>
            <person name="Neulinger S.C."/>
        </authorList>
    </citation>
    <scope>NUCLEOTIDE SEQUENCE</scope>
    <source>
        <strain evidence="17">LMG 28126</strain>
    </source>
</reference>
<feature type="binding site" evidence="14">
    <location>
        <position position="192"/>
    </location>
    <ligand>
        <name>substrate</name>
    </ligand>
</feature>
<comment type="pathway">
    <text evidence="3 12">Cofactor biosynthesis; riboflavin biosynthesis; 5-amino-6-(D-ribitylamino)uracil from GTP: step 3/4.</text>
</comment>
<evidence type="ECO:0000256" key="14">
    <source>
        <dbReference type="PIRSR" id="PIRSR006769-2"/>
    </source>
</evidence>
<keyword evidence="10 12" id="KW-0560">Oxidoreductase</keyword>
<dbReference type="NCBIfam" id="TIGR00326">
    <property type="entry name" value="eubact_ribD"/>
    <property type="match status" value="1"/>
</dbReference>
<dbReference type="PROSITE" id="PS00903">
    <property type="entry name" value="CYT_DCMP_DEAMINASES_1"/>
    <property type="match status" value="1"/>
</dbReference>
<organism evidence="17 18">
    <name type="scientific">Rhodobaculum claviforme</name>
    <dbReference type="NCBI Taxonomy" id="1549854"/>
    <lineage>
        <taxon>Bacteria</taxon>
        <taxon>Pseudomonadati</taxon>
        <taxon>Pseudomonadota</taxon>
        <taxon>Alphaproteobacteria</taxon>
        <taxon>Rhodobacterales</taxon>
        <taxon>Paracoccaceae</taxon>
        <taxon>Rhodobaculum</taxon>
    </lineage>
</organism>
<dbReference type="PIRSF" id="PIRSF006769">
    <property type="entry name" value="RibD"/>
    <property type="match status" value="1"/>
</dbReference>
<feature type="binding site" evidence="15">
    <location>
        <position position="58"/>
    </location>
    <ligand>
        <name>Zn(2+)</name>
        <dbReference type="ChEBI" id="CHEBI:29105"/>
        <note>catalytic</note>
    </ligand>
</feature>
<evidence type="ECO:0000256" key="13">
    <source>
        <dbReference type="PIRSR" id="PIRSR006769-1"/>
    </source>
</evidence>
<gene>
    <name evidence="17" type="ORF">CCR87_16175</name>
</gene>
<dbReference type="Pfam" id="PF01872">
    <property type="entry name" value="RibD_C"/>
    <property type="match status" value="1"/>
</dbReference>
<dbReference type="PANTHER" id="PTHR38011:SF7">
    <property type="entry name" value="2,5-DIAMINO-6-RIBOSYLAMINO-4(3H)-PYRIMIDINONE 5'-PHOSPHATE REDUCTASE"/>
    <property type="match status" value="1"/>
</dbReference>
<dbReference type="PROSITE" id="PS51747">
    <property type="entry name" value="CYT_DCMP_DEAMINASES_2"/>
    <property type="match status" value="1"/>
</dbReference>
<feature type="binding site" evidence="14">
    <location>
        <position position="208"/>
    </location>
    <ligand>
        <name>NADP(+)</name>
        <dbReference type="ChEBI" id="CHEBI:58349"/>
    </ligand>
</feature>
<dbReference type="RefSeq" id="WP_201158630.1">
    <property type="nucleotide sequence ID" value="NZ_NHSD01000328.1"/>
</dbReference>